<dbReference type="GO" id="GO:0140588">
    <property type="term" value="P:chromatin looping"/>
    <property type="evidence" value="ECO:0007669"/>
    <property type="project" value="InterPro"/>
</dbReference>
<dbReference type="PANTHER" id="PTHR21704">
    <property type="entry name" value="NIPPED-B-LIKE PROTEIN DELANGIN SCC2-RELATED"/>
    <property type="match status" value="1"/>
</dbReference>
<dbReference type="GO" id="GO:0071169">
    <property type="term" value="P:establishment of protein localization to chromatin"/>
    <property type="evidence" value="ECO:0007669"/>
    <property type="project" value="TreeGrafter"/>
</dbReference>
<dbReference type="InterPro" id="IPR024986">
    <property type="entry name" value="Nipped-B_C"/>
</dbReference>
<dbReference type="InterPro" id="IPR026003">
    <property type="entry name" value="Cohesin_HEAT"/>
</dbReference>
<evidence type="ECO:0000256" key="3">
    <source>
        <dbReference type="ARBA" id="ARBA00022737"/>
    </source>
</evidence>
<comment type="subcellular location">
    <subcellularLocation>
        <location evidence="1 6">Nucleus</location>
    </subcellularLocation>
</comment>
<keyword evidence="7" id="KW-0175">Coiled coil</keyword>
<evidence type="ECO:0000256" key="8">
    <source>
        <dbReference type="SAM" id="MobiDB-lite"/>
    </source>
</evidence>
<feature type="coiled-coil region" evidence="7">
    <location>
        <begin position="1256"/>
        <end position="1283"/>
    </location>
</feature>
<evidence type="ECO:0000313" key="10">
    <source>
        <dbReference type="EMBL" id="WBW71350.1"/>
    </source>
</evidence>
<sequence length="1606" mass="182187">MTPEIPEGTNSPFDLLEALKYTPLVSSIPLSNGTENAVPPKSVASNTPLCLSPEEKELMQRYLDLLEPNAQEVSDVQQLQFYKDALAPMLQDVPMPNIRIPVAKATHEESSFFPNSLLNPLTESLLQPSEVEFVPTDVNSGTSSSFTDSTSSTSTCLSPFISNKDAPKTAEIPRSPSTARILRAVEFKSPSRAFSLTSTPKKRQLSESGSVVSTPSSKVQRLQDVIEKQVHDTQLVLNVILLGDSKTSDCYVSFAGSHVRVISTEIIEKISISLTKLSYLGDCHKLLKEEDAISLKMIIESSLKSLDFVNSSTEDADDDMICSKANYLLKNVSLIFQILNMLPAFKKLQNEESFLFILDTLHSLLDYFFLKTMTSVDMSMIEGSEESNYRPFLSLTQKIANAFTLLSKIVHAIPLSEAVVIKVVFLSMKTITVDSSIKEKPSLIQNLPLDILKVPLFDTLQFIFSLYPAQRDFVLQEVLANFAQLPTARSTSRTFKLSNGKSVQLYSTLLVRLLQACTITHLPEDPTFKTEDPTKDLVNSDYCQSHLNSVDALLSKSRHDEYRVANHIVGYLLGRSLRQTKSDINNSFVTLTRIMLEDLLNMLTVPEWVGTETLVRQFALNLIMMIVKEKNSVTTKNTALDFFSVIVNKLLTTFDISLFEKYDLPVPSNFNDPNCFLSGVPRFEEITSSCLAYLNTLCGNDDSLENIVPYTLNQWISFLFQIRKASNDPESNYLIDKVLLKSSNLNMDSVMDSTVYTNHEIIHDYFVLSLYRSSLYLNLKFFVSLIIGFLDSPQTSLRTKSLRIISQMKSIPAILHAHPEVLSQVVSKVADPSAFVRDTVLDLLSTYMMAFKETINQLYVFIAAGVSDSSVSVRKRALKQLADIYEVTNSINIRCDICMKLLSRMNDEEENITELSLQTLESLWFNNAYLSIDPHKKYDDLSFLEKQKIKVHYRSLLKLSSDPSPALHVSLVTTLKRMLTSKENELTKEFCSRIRFLLSFLFTLLIEVATEDEGNSFEVELLHETMSTLFVLSRSFPFLFDYSQLQVLKPYLKSASNIEEQRLLYYVVAIFRQVLPRQKEIPEGFLRSLETTMLQRLTKAGSATLKEMVPCLCYLLSHLNDDQRLYKILGSCLKTLEETRKNDFSSLKAFRLIELIGLFARFGRLEKIDVDWTGVFSFPKDESTDIYVLLLNYMDHLLSSSNDDLRIHVIENMTKIVLAQPTLFTSSRMLSMLDNIFEENNVDCVSVIFRSFLELLAADEDLISEADEKLESKSNQNKKSKREQVNVDMLKGFTERQWAEGVSACLMQKYLSNILNSCFSKNLNFALLALEILQHIIRQGLANPRLCFPVIVALEASEVEELKQIAINLHTELLQKHESLVDGLYAQAATLMFSSKTFPENFVCTIEEHSVFQGTYNVLLSTKNARSRRKFLMQMLKLLEYDNEKLTNMSHEKILFFNFCCSALGGIKYLSLDEPLMILQVIDTVLATIGPTITEWMKGHFEQPYKFFSGILLCNFIHLKRYLKFVYSITDEKVHNFDSSKTFRDKKVPLRNSGLTAELLHPDNKREDVAVMCIQMFEDENISTDPIVKDELDAPEEEHSGEAGNE</sequence>
<feature type="domain" description="Sister chromatid cohesion C-terminal" evidence="9">
    <location>
        <begin position="1304"/>
        <end position="1485"/>
    </location>
</feature>
<dbReference type="GeneID" id="80873888"/>
<dbReference type="GO" id="GO:0003682">
    <property type="term" value="F:chromatin binding"/>
    <property type="evidence" value="ECO:0007669"/>
    <property type="project" value="TreeGrafter"/>
</dbReference>
<feature type="compositionally biased region" description="Basic and acidic residues" evidence="8">
    <location>
        <begin position="1587"/>
        <end position="1606"/>
    </location>
</feature>
<dbReference type="GO" id="GO:0010468">
    <property type="term" value="P:regulation of gene expression"/>
    <property type="evidence" value="ECO:0007669"/>
    <property type="project" value="InterPro"/>
</dbReference>
<comment type="similarity">
    <text evidence="2 6">Belongs to the SCC2/Nipped-B family.</text>
</comment>
<evidence type="ECO:0000256" key="1">
    <source>
        <dbReference type="ARBA" id="ARBA00004123"/>
    </source>
</evidence>
<evidence type="ECO:0000256" key="6">
    <source>
        <dbReference type="RuleBase" id="RU364107"/>
    </source>
</evidence>
<accession>A0AAE9W8L7</accession>
<dbReference type="Pfam" id="PF12830">
    <property type="entry name" value="Nipped-B_C"/>
    <property type="match status" value="1"/>
</dbReference>
<dbReference type="GO" id="GO:0034087">
    <property type="term" value="P:establishment of mitotic sister chromatid cohesion"/>
    <property type="evidence" value="ECO:0007669"/>
    <property type="project" value="TreeGrafter"/>
</dbReference>
<keyword evidence="5 6" id="KW-0131">Cell cycle</keyword>
<dbReference type="EMBL" id="CP115611">
    <property type="protein sequence ID" value="WBW71350.1"/>
    <property type="molecule type" value="Genomic_DNA"/>
</dbReference>
<evidence type="ECO:0000256" key="4">
    <source>
        <dbReference type="ARBA" id="ARBA00023242"/>
    </source>
</evidence>
<evidence type="ECO:0000313" key="11">
    <source>
        <dbReference type="Proteomes" id="UP001212411"/>
    </source>
</evidence>
<name>A0AAE9W8L7_9SCHI</name>
<dbReference type="PANTHER" id="PTHR21704:SF18">
    <property type="entry name" value="NIPPED-B-LIKE PROTEIN"/>
    <property type="match status" value="1"/>
</dbReference>
<dbReference type="Proteomes" id="UP001212411">
    <property type="component" value="Chromosome 1"/>
</dbReference>
<dbReference type="RefSeq" id="XP_056035593.1">
    <property type="nucleotide sequence ID" value="XM_056179199.1"/>
</dbReference>
<dbReference type="GO" id="GO:0061775">
    <property type="term" value="F:cohesin loader activity"/>
    <property type="evidence" value="ECO:0007669"/>
    <property type="project" value="InterPro"/>
</dbReference>
<dbReference type="CDD" id="cd23958">
    <property type="entry name" value="SCC2"/>
    <property type="match status" value="1"/>
</dbReference>
<dbReference type="KEGG" id="som:SOMG_00405"/>
<evidence type="ECO:0000256" key="5">
    <source>
        <dbReference type="ARBA" id="ARBA00023306"/>
    </source>
</evidence>
<reference evidence="10 11" key="1">
    <citation type="journal article" date="2023" name="G3 (Bethesda)">
        <title>A high-quality reference genome for the fission yeast Schizosaccharomyces osmophilus.</title>
        <authorList>
            <person name="Jia G.S."/>
            <person name="Zhang W.C."/>
            <person name="Liang Y."/>
            <person name="Liu X.H."/>
            <person name="Rhind N."/>
            <person name="Pidoux A."/>
            <person name="Brysch-Herzberg M."/>
            <person name="Du L.L."/>
        </authorList>
    </citation>
    <scope>NUCLEOTIDE SEQUENCE [LARGE SCALE GENOMIC DNA]</scope>
    <source>
        <strain evidence="10 11">CBS 15793</strain>
    </source>
</reference>
<dbReference type="GO" id="GO:1990414">
    <property type="term" value="P:replication-born double-strand break repair via sister chromatid exchange"/>
    <property type="evidence" value="ECO:0007669"/>
    <property type="project" value="TreeGrafter"/>
</dbReference>
<proteinExistence type="inferred from homology"/>
<dbReference type="Gene3D" id="1.25.10.10">
    <property type="entry name" value="Leucine-rich Repeat Variant"/>
    <property type="match status" value="1"/>
</dbReference>
<protein>
    <recommendedName>
        <fullName evidence="6">Sister chromatid cohesion protein</fullName>
    </recommendedName>
</protein>
<evidence type="ECO:0000259" key="9">
    <source>
        <dbReference type="Pfam" id="PF12830"/>
    </source>
</evidence>
<dbReference type="InterPro" id="IPR011989">
    <property type="entry name" value="ARM-like"/>
</dbReference>
<dbReference type="InterPro" id="IPR033031">
    <property type="entry name" value="Scc2/Nipped-B"/>
</dbReference>
<evidence type="ECO:0000256" key="2">
    <source>
        <dbReference type="ARBA" id="ARBA00009252"/>
    </source>
</evidence>
<dbReference type="InterPro" id="IPR016024">
    <property type="entry name" value="ARM-type_fold"/>
</dbReference>
<dbReference type="GO" id="GO:0090694">
    <property type="term" value="C:Scc2-Scc4 cohesin loading complex"/>
    <property type="evidence" value="ECO:0007669"/>
    <property type="project" value="TreeGrafter"/>
</dbReference>
<keyword evidence="4 6" id="KW-0539">Nucleus</keyword>
<gene>
    <name evidence="10" type="primary">mis4</name>
    <name evidence="10" type="ORF">SOMG_00405</name>
</gene>
<organism evidence="10 11">
    <name type="scientific">Schizosaccharomyces osmophilus</name>
    <dbReference type="NCBI Taxonomy" id="2545709"/>
    <lineage>
        <taxon>Eukaryota</taxon>
        <taxon>Fungi</taxon>
        <taxon>Dikarya</taxon>
        <taxon>Ascomycota</taxon>
        <taxon>Taphrinomycotina</taxon>
        <taxon>Schizosaccharomycetes</taxon>
        <taxon>Schizosaccharomycetales</taxon>
        <taxon>Schizosaccharomycetaceae</taxon>
        <taxon>Schizosaccharomyces</taxon>
    </lineage>
</organism>
<keyword evidence="11" id="KW-1185">Reference proteome</keyword>
<dbReference type="SUPFAM" id="SSF48371">
    <property type="entry name" value="ARM repeat"/>
    <property type="match status" value="2"/>
</dbReference>
<keyword evidence="3 6" id="KW-0677">Repeat</keyword>
<evidence type="ECO:0000256" key="7">
    <source>
        <dbReference type="SAM" id="Coils"/>
    </source>
</evidence>
<feature type="region of interest" description="Disordered" evidence="8">
    <location>
        <begin position="1584"/>
        <end position="1606"/>
    </location>
</feature>
<dbReference type="Pfam" id="PF12765">
    <property type="entry name" value="Cohesin_HEAT"/>
    <property type="match status" value="1"/>
</dbReference>